<proteinExistence type="predicted"/>
<dbReference type="RefSeq" id="WP_133618281.1">
    <property type="nucleotide sequence ID" value="NZ_SOAA01000023.1"/>
</dbReference>
<dbReference type="EMBL" id="SOAA01000023">
    <property type="protein sequence ID" value="TDS28039.1"/>
    <property type="molecule type" value="Genomic_DNA"/>
</dbReference>
<gene>
    <name evidence="1" type="ORF">BY453_12317</name>
</gene>
<evidence type="ECO:0000313" key="1">
    <source>
        <dbReference type="EMBL" id="TDS28039.1"/>
    </source>
</evidence>
<dbReference type="AlphaFoldDB" id="A0A4R7DZX4"/>
<organism evidence="1 2">
    <name type="scientific">Halanaerobium congolense</name>
    <dbReference type="NCBI Taxonomy" id="54121"/>
    <lineage>
        <taxon>Bacteria</taxon>
        <taxon>Bacillati</taxon>
        <taxon>Bacillota</taxon>
        <taxon>Clostridia</taxon>
        <taxon>Halanaerobiales</taxon>
        <taxon>Halanaerobiaceae</taxon>
        <taxon>Halanaerobium</taxon>
    </lineage>
</organism>
<sequence length="75" mass="9161">MDIIKKETEYIFQGEDEEEKVIISLSNDRKKVHIKFFHNPVDFEEIVFDTDFFTNYLWLLIRDLNTRTFTKRRSG</sequence>
<reference evidence="1 2" key="1">
    <citation type="submission" date="2019-03" db="EMBL/GenBank/DDBJ databases">
        <title>Deep subsurface shale carbon reservoir microbial communities from Ohio and West Virginia, USA.</title>
        <authorList>
            <person name="Wrighton K."/>
        </authorList>
    </citation>
    <scope>NUCLEOTIDE SEQUENCE [LARGE SCALE GENOMIC DNA]</scope>
    <source>
        <strain evidence="1 2">UTICA-S4D12</strain>
    </source>
</reference>
<name>A0A4R7DZX4_9FIRM</name>
<dbReference type="Proteomes" id="UP000295758">
    <property type="component" value="Unassembled WGS sequence"/>
</dbReference>
<protein>
    <submittedName>
        <fullName evidence="1">Uncharacterized protein</fullName>
    </submittedName>
</protein>
<accession>A0A4R7DZX4</accession>
<evidence type="ECO:0000313" key="2">
    <source>
        <dbReference type="Proteomes" id="UP000295758"/>
    </source>
</evidence>
<comment type="caution">
    <text evidence="1">The sequence shown here is derived from an EMBL/GenBank/DDBJ whole genome shotgun (WGS) entry which is preliminary data.</text>
</comment>